<keyword evidence="3" id="KW-1003">Cell membrane</keyword>
<keyword evidence="5 12" id="KW-1133">Transmembrane helix</keyword>
<feature type="transmembrane region" description="Helical" evidence="12">
    <location>
        <begin position="661"/>
        <end position="680"/>
    </location>
</feature>
<keyword evidence="2" id="KW-0813">Transport</keyword>
<name>A0ABQ9GHW7_9NEOP</name>
<evidence type="ECO:0000256" key="7">
    <source>
        <dbReference type="ARBA" id="ARBA00023136"/>
    </source>
</evidence>
<keyword evidence="7 12" id="KW-0472">Membrane</keyword>
<evidence type="ECO:0000256" key="10">
    <source>
        <dbReference type="ARBA" id="ARBA00023286"/>
    </source>
</evidence>
<gene>
    <name evidence="14" type="ORF">PR048_027937</name>
</gene>
<sequence>MPTIYVMSLPPQHRVRSSAIYDVVAYEESHQFGNNLLAQAKRSTHVNRKPPVCTKLYTSALTSIAAHIWAALDIWVLRVDKGGGNGRSPRKPADQRHRLERFPGIEPGSPWWEANALAIARYRHEVWHCSSESIVYIQNSISPLDCQKIKEYVTLSEDFEASCVTRGVGGGEEQFRVRFAASHNFRASKYTNRIRLERASQKQFSDSHKTPYDGVKRRQERKINTKASERVNVDSELRLFFLSGGREGHAMLDSHPINCPLDSDLEFSSKEGNMCRCSVLSKNTQGSLNGISAPSTPGFMQFGYAGDFPDPPAFLSGGKGVSALTDGPVDGLLQVFLARLMVEAFQATSNMTPEDIQLIKCMSAICNQYLPPNLPTLLKSNPHNQILAYAIAHMMHSSLHWQVVLSAIKADNHVLLLHNGQDLPALMAGISWNTTGLFLVVALSCNLAGVRAAASVLWSYKIVKVLVLAVCTQSVDVYTLIPYHSLSNCGSHPQVVLLDKWLFSEGQFFHGNDLFLSQVPKNFHGCPFQISTFTNGPYVLGLHYFTDDFNQTKLSFKDGIEIQILNSISDQLNFSVIFNPIPPNNIRWGQQLRNGTWTGILGNVINGKADIAFAGMMLNTERLLFLKNTYPFFKDTISWAVPIAKPLPHWKSLIKIFPASIWWLVSLTYFVNSVFVYYLCKLKIGGIPSPRIFGSLSECLLYLYSMFLANAIPVMPRHVSPRLLFGIFLLYSLVINTAYRTFLIVDITHPMHEHQISSPEDILSSGIEFGFHPNIDRFFVDNSGTSKQIMDGHIVCMDIEKCIERVAMNGDFAISHQINNIEYVITKNFLDAYNKPMAKMLPESAMHFFITMYMQKNSVILGPFNAILIRLVEAGLIEKWRLDVLRNAYKLKEVSSDKAPIVLSLSHLEGRPWKSQYLHDVTDGAIHGMAPKLWPRPSALGSRFLLVMCPTTVTLAFCLGNTPVTLHGDEAKVIHITFKEISTEQKCDRYCSPHHHKQLGLHSNISKKRGLSPILIHFSPLRHVPIAHYHETLLDCILTCDARNRLCTIITSEASSARTLVKALRFFPKSRLNAHNRVLMLKTVHDKRGTALGVISSVLRPLGGPSPLARTEQKGE</sequence>
<evidence type="ECO:0000256" key="1">
    <source>
        <dbReference type="ARBA" id="ARBA00004651"/>
    </source>
</evidence>
<evidence type="ECO:0000256" key="4">
    <source>
        <dbReference type="ARBA" id="ARBA00022692"/>
    </source>
</evidence>
<dbReference type="Proteomes" id="UP001159363">
    <property type="component" value="Chromosome 11"/>
</dbReference>
<dbReference type="Gene3D" id="3.40.190.10">
    <property type="entry name" value="Periplasmic binding protein-like II"/>
    <property type="match status" value="1"/>
</dbReference>
<evidence type="ECO:0000256" key="12">
    <source>
        <dbReference type="SAM" id="Phobius"/>
    </source>
</evidence>
<dbReference type="Pfam" id="PF10613">
    <property type="entry name" value="Lig_chan-Glu_bd"/>
    <property type="match status" value="1"/>
</dbReference>
<evidence type="ECO:0000256" key="3">
    <source>
        <dbReference type="ARBA" id="ARBA00022475"/>
    </source>
</evidence>
<evidence type="ECO:0000256" key="6">
    <source>
        <dbReference type="ARBA" id="ARBA00023065"/>
    </source>
</evidence>
<comment type="caution">
    <text evidence="14">The sequence shown here is derived from an EMBL/GenBank/DDBJ whole genome shotgun (WGS) entry which is preliminary data.</text>
</comment>
<keyword evidence="10" id="KW-1071">Ligand-gated ion channel</keyword>
<dbReference type="Gene3D" id="1.10.287.70">
    <property type="match status" value="1"/>
</dbReference>
<keyword evidence="9" id="KW-0325">Glycoprotein</keyword>
<dbReference type="EMBL" id="JARBHB010000012">
    <property type="protein sequence ID" value="KAJ8871610.1"/>
    <property type="molecule type" value="Genomic_DNA"/>
</dbReference>
<dbReference type="SUPFAM" id="SSF53850">
    <property type="entry name" value="Periplasmic binding protein-like II"/>
    <property type="match status" value="1"/>
</dbReference>
<organism evidence="14 15">
    <name type="scientific">Dryococelus australis</name>
    <dbReference type="NCBI Taxonomy" id="614101"/>
    <lineage>
        <taxon>Eukaryota</taxon>
        <taxon>Metazoa</taxon>
        <taxon>Ecdysozoa</taxon>
        <taxon>Arthropoda</taxon>
        <taxon>Hexapoda</taxon>
        <taxon>Insecta</taxon>
        <taxon>Pterygota</taxon>
        <taxon>Neoptera</taxon>
        <taxon>Polyneoptera</taxon>
        <taxon>Phasmatodea</taxon>
        <taxon>Verophasmatodea</taxon>
        <taxon>Anareolatae</taxon>
        <taxon>Phasmatidae</taxon>
        <taxon>Eurycanthinae</taxon>
        <taxon>Dryococelus</taxon>
    </lineage>
</organism>
<protein>
    <recommendedName>
        <fullName evidence="13">Ionotropic glutamate receptor L-glutamate and glycine-binding domain-containing protein</fullName>
    </recommendedName>
</protein>
<dbReference type="PANTHER" id="PTHR42643:SF24">
    <property type="entry name" value="IONOTROPIC RECEPTOR 60A"/>
    <property type="match status" value="1"/>
</dbReference>
<keyword evidence="8" id="KW-0675">Receptor</keyword>
<dbReference type="InterPro" id="IPR052192">
    <property type="entry name" value="Insect_Ionotropic_Sensory_Rcpt"/>
</dbReference>
<keyword evidence="6" id="KW-0406">Ion transport</keyword>
<keyword evidence="11" id="KW-0407">Ion channel</keyword>
<evidence type="ECO:0000256" key="8">
    <source>
        <dbReference type="ARBA" id="ARBA00023170"/>
    </source>
</evidence>
<comment type="subcellular location">
    <subcellularLocation>
        <location evidence="1">Cell membrane</location>
        <topology evidence="1">Multi-pass membrane protein</topology>
    </subcellularLocation>
</comment>
<evidence type="ECO:0000313" key="15">
    <source>
        <dbReference type="Proteomes" id="UP001159363"/>
    </source>
</evidence>
<dbReference type="InterPro" id="IPR019594">
    <property type="entry name" value="Glu/Gly-bd"/>
</dbReference>
<accession>A0ABQ9GHW7</accession>
<evidence type="ECO:0000256" key="11">
    <source>
        <dbReference type="ARBA" id="ARBA00023303"/>
    </source>
</evidence>
<keyword evidence="15" id="KW-1185">Reference proteome</keyword>
<evidence type="ECO:0000313" key="14">
    <source>
        <dbReference type="EMBL" id="KAJ8871610.1"/>
    </source>
</evidence>
<evidence type="ECO:0000256" key="9">
    <source>
        <dbReference type="ARBA" id="ARBA00023180"/>
    </source>
</evidence>
<dbReference type="PANTHER" id="PTHR42643">
    <property type="entry name" value="IONOTROPIC RECEPTOR 20A-RELATED"/>
    <property type="match status" value="1"/>
</dbReference>
<feature type="domain" description="Ionotropic glutamate receptor L-glutamate and glycine-binding" evidence="13">
    <location>
        <begin position="528"/>
        <end position="639"/>
    </location>
</feature>
<feature type="transmembrane region" description="Helical" evidence="12">
    <location>
        <begin position="692"/>
        <end position="712"/>
    </location>
</feature>
<keyword evidence="4 12" id="KW-0812">Transmembrane</keyword>
<evidence type="ECO:0000256" key="2">
    <source>
        <dbReference type="ARBA" id="ARBA00022448"/>
    </source>
</evidence>
<evidence type="ECO:0000256" key="5">
    <source>
        <dbReference type="ARBA" id="ARBA00022989"/>
    </source>
</evidence>
<proteinExistence type="predicted"/>
<reference evidence="14 15" key="1">
    <citation type="submission" date="2023-02" db="EMBL/GenBank/DDBJ databases">
        <title>LHISI_Scaffold_Assembly.</title>
        <authorList>
            <person name="Stuart O.P."/>
            <person name="Cleave R."/>
            <person name="Magrath M.J.L."/>
            <person name="Mikheyev A.S."/>
        </authorList>
    </citation>
    <scope>NUCLEOTIDE SEQUENCE [LARGE SCALE GENOMIC DNA]</scope>
    <source>
        <strain evidence="14">Daus_M_001</strain>
        <tissue evidence="14">Leg muscle</tissue>
    </source>
</reference>
<evidence type="ECO:0000259" key="13">
    <source>
        <dbReference type="Pfam" id="PF10613"/>
    </source>
</evidence>